<dbReference type="Proteomes" id="UP001224661">
    <property type="component" value="Unassembled WGS sequence"/>
</dbReference>
<gene>
    <name evidence="2" type="ORF">QIS99_17305</name>
</gene>
<evidence type="ECO:0000313" key="2">
    <source>
        <dbReference type="EMBL" id="MDI3387942.1"/>
    </source>
</evidence>
<protein>
    <submittedName>
        <fullName evidence="2">Uncharacterized protein</fullName>
    </submittedName>
</protein>
<keyword evidence="3" id="KW-1185">Reference proteome</keyword>
<proteinExistence type="predicted"/>
<comment type="caution">
    <text evidence="2">The sequence shown here is derived from an EMBL/GenBank/DDBJ whole genome shotgun (WGS) entry which is preliminary data.</text>
</comment>
<organism evidence="2 3">
    <name type="scientific">Streptomyces solicavernae</name>
    <dbReference type="NCBI Taxonomy" id="3043614"/>
    <lineage>
        <taxon>Bacteria</taxon>
        <taxon>Bacillati</taxon>
        <taxon>Actinomycetota</taxon>
        <taxon>Actinomycetes</taxon>
        <taxon>Kitasatosporales</taxon>
        <taxon>Streptomycetaceae</taxon>
        <taxon>Streptomyces</taxon>
    </lineage>
</organism>
<dbReference type="EMBL" id="JASCIR010000013">
    <property type="protein sequence ID" value="MDI3387942.1"/>
    <property type="molecule type" value="Genomic_DNA"/>
</dbReference>
<feature type="compositionally biased region" description="Polar residues" evidence="1">
    <location>
        <begin position="26"/>
        <end position="35"/>
    </location>
</feature>
<feature type="compositionally biased region" description="Basic and acidic residues" evidence="1">
    <location>
        <begin position="53"/>
        <end position="70"/>
    </location>
</feature>
<feature type="region of interest" description="Disordered" evidence="1">
    <location>
        <begin position="1"/>
        <end position="97"/>
    </location>
</feature>
<sequence length="97" mass="10211">MCRAATGPATADEPPQKISGSGSGGSAVNPTSTWSAPRAGTRPTPPPAVHPVVRADLRQRPAPPEQRHELPWPYAEFELADDPERRPPAAGRCVSAP</sequence>
<evidence type="ECO:0000313" key="3">
    <source>
        <dbReference type="Proteomes" id="UP001224661"/>
    </source>
</evidence>
<accession>A0ABT6RU30</accession>
<reference evidence="2 3" key="1">
    <citation type="submission" date="2023-05" db="EMBL/GenBank/DDBJ databases">
        <title>Draft genome sequence of Streptomyces sp. B-S-A8 isolated from a cave soil in Thailand.</title>
        <authorList>
            <person name="Chamroensaksri N."/>
            <person name="Muangham S."/>
        </authorList>
    </citation>
    <scope>NUCLEOTIDE SEQUENCE [LARGE SCALE GENOMIC DNA]</scope>
    <source>
        <strain evidence="2 3">B-S-A8</strain>
    </source>
</reference>
<evidence type="ECO:0000256" key="1">
    <source>
        <dbReference type="SAM" id="MobiDB-lite"/>
    </source>
</evidence>
<name>A0ABT6RU30_9ACTN</name>
<dbReference type="RefSeq" id="WP_282514337.1">
    <property type="nucleotide sequence ID" value="NZ_JASCIR010000013.1"/>
</dbReference>